<dbReference type="RefSeq" id="WP_282334914.1">
    <property type="nucleotide sequence ID" value="NZ_JASBRG010000007.1"/>
</dbReference>
<keyword evidence="3" id="KW-1185">Reference proteome</keyword>
<feature type="region of interest" description="Disordered" evidence="1">
    <location>
        <begin position="296"/>
        <end position="320"/>
    </location>
</feature>
<sequence>MYKLIISISFVLIARLSFGQRISKSDVKALHLKQDTLRKYADDMINAQEPSDRFIADSLFVRGLVRALKTHNSFYYPFDSLQTVSKLYPPDSTFRIFTWQMKKDEYFYLQKGAIQYCTANGELKLVPLFDQSMFTSKPQDSIRTNRNWIGAVYYRIIEKTYNNKKYYTLIGFDGYTVSSNRKWIDVLTFDDKTGEPIFGGSYFTFKNDTAKKAPQSRFYIEYKKEAGTTFNYNPELDMIIYDHLTSETDEPERKETYVPDGDFEGFKWEKGQWVHVDKVFNFKLKEGEEPVEQTIRDANGNINEQKLLEQSQKNEKKKPH</sequence>
<evidence type="ECO:0000256" key="1">
    <source>
        <dbReference type="SAM" id="MobiDB-lite"/>
    </source>
</evidence>
<evidence type="ECO:0000313" key="2">
    <source>
        <dbReference type="EMBL" id="MDI3320812.1"/>
    </source>
</evidence>
<dbReference type="Proteomes" id="UP001226434">
    <property type="component" value="Unassembled WGS sequence"/>
</dbReference>
<reference evidence="2 3" key="1">
    <citation type="submission" date="2023-05" db="EMBL/GenBank/DDBJ databases">
        <title>Genome sequence of Pinibacter sp. MAH-24.</title>
        <authorList>
            <person name="Huq M.A."/>
        </authorList>
    </citation>
    <scope>NUCLEOTIDE SEQUENCE [LARGE SCALE GENOMIC DNA]</scope>
    <source>
        <strain evidence="2 3">MAH-24</strain>
    </source>
</reference>
<organism evidence="2 3">
    <name type="scientific">Pinibacter soli</name>
    <dbReference type="NCBI Taxonomy" id="3044211"/>
    <lineage>
        <taxon>Bacteria</taxon>
        <taxon>Pseudomonadati</taxon>
        <taxon>Bacteroidota</taxon>
        <taxon>Chitinophagia</taxon>
        <taxon>Chitinophagales</taxon>
        <taxon>Chitinophagaceae</taxon>
        <taxon>Pinibacter</taxon>
    </lineage>
</organism>
<evidence type="ECO:0008006" key="4">
    <source>
        <dbReference type="Google" id="ProtNLM"/>
    </source>
</evidence>
<name>A0ABT6RE11_9BACT</name>
<accession>A0ABT6RE11</accession>
<feature type="compositionally biased region" description="Polar residues" evidence="1">
    <location>
        <begin position="300"/>
        <end position="311"/>
    </location>
</feature>
<proteinExistence type="predicted"/>
<gene>
    <name evidence="2" type="ORF">QJ048_13560</name>
</gene>
<evidence type="ECO:0000313" key="3">
    <source>
        <dbReference type="Proteomes" id="UP001226434"/>
    </source>
</evidence>
<dbReference type="EMBL" id="JASBRG010000007">
    <property type="protein sequence ID" value="MDI3320812.1"/>
    <property type="molecule type" value="Genomic_DNA"/>
</dbReference>
<protein>
    <recommendedName>
        <fullName evidence="4">GLPGLI family protein</fullName>
    </recommendedName>
</protein>
<comment type="caution">
    <text evidence="2">The sequence shown here is derived from an EMBL/GenBank/DDBJ whole genome shotgun (WGS) entry which is preliminary data.</text>
</comment>